<name>A0A840PUX6_URETH</name>
<protein>
    <submittedName>
        <fullName evidence="2">Uncharacterized protein</fullName>
    </submittedName>
</protein>
<accession>A0A840PUX6</accession>
<gene>
    <name evidence="2" type="ORF">HNR36_002072</name>
</gene>
<dbReference type="EMBL" id="JACHGZ010000026">
    <property type="protein sequence ID" value="MBB5149680.1"/>
    <property type="molecule type" value="Genomic_DNA"/>
</dbReference>
<evidence type="ECO:0000256" key="1">
    <source>
        <dbReference type="SAM" id="Phobius"/>
    </source>
</evidence>
<proteinExistence type="predicted"/>
<sequence length="56" mass="6537">MYRKYVYGIGIVFYVTGLLLLVDVLYKLQNITFKNSYSSIIYPIFAMLLIGFIALY</sequence>
<evidence type="ECO:0000313" key="2">
    <source>
        <dbReference type="EMBL" id="MBB5149680.1"/>
    </source>
</evidence>
<keyword evidence="1" id="KW-1133">Transmembrane helix</keyword>
<keyword evidence="1" id="KW-0472">Membrane</keyword>
<keyword evidence="1" id="KW-0812">Transmembrane</keyword>
<feature type="transmembrane region" description="Helical" evidence="1">
    <location>
        <begin position="6"/>
        <end position="25"/>
    </location>
</feature>
<evidence type="ECO:0000313" key="3">
    <source>
        <dbReference type="Proteomes" id="UP000557217"/>
    </source>
</evidence>
<dbReference type="AlphaFoldDB" id="A0A840PUX6"/>
<organism evidence="2 3">
    <name type="scientific">Ureibacillus thermosphaericus</name>
    <dbReference type="NCBI Taxonomy" id="51173"/>
    <lineage>
        <taxon>Bacteria</taxon>
        <taxon>Bacillati</taxon>
        <taxon>Bacillota</taxon>
        <taxon>Bacilli</taxon>
        <taxon>Bacillales</taxon>
        <taxon>Caryophanaceae</taxon>
        <taxon>Ureibacillus</taxon>
    </lineage>
</organism>
<comment type="caution">
    <text evidence="2">The sequence shown here is derived from an EMBL/GenBank/DDBJ whole genome shotgun (WGS) entry which is preliminary data.</text>
</comment>
<feature type="transmembrane region" description="Helical" evidence="1">
    <location>
        <begin position="37"/>
        <end position="55"/>
    </location>
</feature>
<dbReference type="Proteomes" id="UP000557217">
    <property type="component" value="Unassembled WGS sequence"/>
</dbReference>
<reference evidence="2 3" key="1">
    <citation type="submission" date="2020-08" db="EMBL/GenBank/DDBJ databases">
        <title>Genomic Encyclopedia of Type Strains, Phase IV (KMG-IV): sequencing the most valuable type-strain genomes for metagenomic binning, comparative biology and taxonomic classification.</title>
        <authorList>
            <person name="Goeker M."/>
        </authorList>
    </citation>
    <scope>NUCLEOTIDE SEQUENCE [LARGE SCALE GENOMIC DNA]</scope>
    <source>
        <strain evidence="2 3">DSM 10633</strain>
    </source>
</reference>
<keyword evidence="3" id="KW-1185">Reference proteome</keyword>